<evidence type="ECO:0000256" key="1">
    <source>
        <dbReference type="ARBA" id="ARBA00004496"/>
    </source>
</evidence>
<dbReference type="CDD" id="cd00383">
    <property type="entry name" value="trans_reg_C"/>
    <property type="match status" value="1"/>
</dbReference>
<dbReference type="FunFam" id="1.10.10.10:FF:000099">
    <property type="entry name" value="Two-component system response regulator TorR"/>
    <property type="match status" value="1"/>
</dbReference>
<dbReference type="GO" id="GO:0000156">
    <property type="term" value="F:phosphorelay response regulator activity"/>
    <property type="evidence" value="ECO:0007669"/>
    <property type="project" value="TreeGrafter"/>
</dbReference>
<dbReference type="PANTHER" id="PTHR48111">
    <property type="entry name" value="REGULATOR OF RPOS"/>
    <property type="match status" value="1"/>
</dbReference>
<keyword evidence="2" id="KW-0963">Cytoplasm</keyword>
<evidence type="ECO:0000256" key="9">
    <source>
        <dbReference type="ARBA" id="ARBA00067337"/>
    </source>
</evidence>
<evidence type="ECO:0000259" key="13">
    <source>
        <dbReference type="PROSITE" id="PS51755"/>
    </source>
</evidence>
<dbReference type="GO" id="GO:0032993">
    <property type="term" value="C:protein-DNA complex"/>
    <property type="evidence" value="ECO:0007669"/>
    <property type="project" value="TreeGrafter"/>
</dbReference>
<name>A0A0E4BLR6_9BRAD</name>
<keyword evidence="7" id="KW-0010">Activator</keyword>
<evidence type="ECO:0000256" key="6">
    <source>
        <dbReference type="ARBA" id="ARBA00023125"/>
    </source>
</evidence>
<dbReference type="SMART" id="SM00448">
    <property type="entry name" value="REC"/>
    <property type="match status" value="1"/>
</dbReference>
<dbReference type="SUPFAM" id="SSF46894">
    <property type="entry name" value="C-terminal effector domain of the bipartite response regulators"/>
    <property type="match status" value="1"/>
</dbReference>
<dbReference type="GO" id="GO:0000976">
    <property type="term" value="F:transcription cis-regulatory region binding"/>
    <property type="evidence" value="ECO:0007669"/>
    <property type="project" value="TreeGrafter"/>
</dbReference>
<reference evidence="14 15" key="1">
    <citation type="submission" date="2014-11" db="EMBL/GenBank/DDBJ databases">
        <title>Symbiosis island explosion on the genome of extra-slow-growing strains of soybean bradyrhizobia with massive insertion sequences.</title>
        <authorList>
            <person name="Iida T."/>
            <person name="Minamisawa K."/>
        </authorList>
    </citation>
    <scope>NUCLEOTIDE SEQUENCE [LARGE SCALE GENOMIC DNA]</scope>
    <source>
        <strain evidence="14 15">NK6</strain>
    </source>
</reference>
<dbReference type="InterPro" id="IPR039420">
    <property type="entry name" value="WalR-like"/>
</dbReference>
<dbReference type="Gene3D" id="3.40.50.2300">
    <property type="match status" value="1"/>
</dbReference>
<protein>
    <recommendedName>
        <fullName evidence="9">Regulatory protein VirG</fullName>
    </recommendedName>
</protein>
<dbReference type="PANTHER" id="PTHR48111:SF4">
    <property type="entry name" value="DNA-BINDING DUAL TRANSCRIPTIONAL REGULATOR OMPR"/>
    <property type="match status" value="1"/>
</dbReference>
<dbReference type="InterPro" id="IPR001789">
    <property type="entry name" value="Sig_transdc_resp-reg_receiver"/>
</dbReference>
<dbReference type="EMBL" id="AP014685">
    <property type="protein sequence ID" value="BAR54701.1"/>
    <property type="molecule type" value="Genomic_DNA"/>
</dbReference>
<dbReference type="SUPFAM" id="SSF52172">
    <property type="entry name" value="CheY-like"/>
    <property type="match status" value="1"/>
</dbReference>
<evidence type="ECO:0000256" key="10">
    <source>
        <dbReference type="PROSITE-ProRule" id="PRU00169"/>
    </source>
</evidence>
<evidence type="ECO:0000313" key="14">
    <source>
        <dbReference type="EMBL" id="BAR54701.1"/>
    </source>
</evidence>
<dbReference type="RefSeq" id="WP_060908632.1">
    <property type="nucleotide sequence ID" value="NZ_JAFCKD010000142.1"/>
</dbReference>
<keyword evidence="3 10" id="KW-0597">Phosphoprotein</keyword>
<evidence type="ECO:0000313" key="15">
    <source>
        <dbReference type="Proteomes" id="UP000063308"/>
    </source>
</evidence>
<dbReference type="PROSITE" id="PS50110">
    <property type="entry name" value="RESPONSE_REGULATORY"/>
    <property type="match status" value="1"/>
</dbReference>
<evidence type="ECO:0000259" key="12">
    <source>
        <dbReference type="PROSITE" id="PS50110"/>
    </source>
</evidence>
<evidence type="ECO:0000256" key="5">
    <source>
        <dbReference type="ARBA" id="ARBA00023015"/>
    </source>
</evidence>
<evidence type="ECO:0000256" key="3">
    <source>
        <dbReference type="ARBA" id="ARBA00022553"/>
    </source>
</evidence>
<evidence type="ECO:0000256" key="2">
    <source>
        <dbReference type="ARBA" id="ARBA00022490"/>
    </source>
</evidence>
<dbReference type="InterPro" id="IPR036388">
    <property type="entry name" value="WH-like_DNA-bd_sf"/>
</dbReference>
<dbReference type="InterPro" id="IPR016032">
    <property type="entry name" value="Sig_transdc_resp-reg_C-effctor"/>
</dbReference>
<keyword evidence="8" id="KW-0804">Transcription</keyword>
<evidence type="ECO:0000256" key="4">
    <source>
        <dbReference type="ARBA" id="ARBA00023012"/>
    </source>
</evidence>
<dbReference type="Proteomes" id="UP000063308">
    <property type="component" value="Chromosome"/>
</dbReference>
<dbReference type="AlphaFoldDB" id="A0A0E4BLR6"/>
<gene>
    <name evidence="14" type="ORF">NK6_1517</name>
</gene>
<feature type="domain" description="OmpR/PhoB-type" evidence="13">
    <location>
        <begin position="135"/>
        <end position="235"/>
    </location>
</feature>
<dbReference type="Pfam" id="PF00486">
    <property type="entry name" value="Trans_reg_C"/>
    <property type="match status" value="1"/>
</dbReference>
<sequence>MAIPNPNILVVEDDRETRTLIAKYLRNNACNVTAVSDGREMSRAMADHRVDLIILDVMLPGEDGLSLCRKVRSEAQTPIIMLTARGEDVDRIVGLEMGADDYLAKPFNPRELLARINAVLRRQAAAQAASSIEGASTLAFEGWRIDLRLRELRNPEGARVAVTSAEFDLLRTFCERPGRVLSRDSLLDLTQGRNTGSFERSIDVLVSRIRRKIEPNPHDPTIIKTVRSGGYLFTPRTEAARTEAASTGVVAAPLGN</sequence>
<accession>A0A0E4BLR6</accession>
<dbReference type="SMART" id="SM00862">
    <property type="entry name" value="Trans_reg_C"/>
    <property type="match status" value="1"/>
</dbReference>
<dbReference type="GO" id="GO:0006355">
    <property type="term" value="P:regulation of DNA-templated transcription"/>
    <property type="evidence" value="ECO:0007669"/>
    <property type="project" value="InterPro"/>
</dbReference>
<dbReference type="FunFam" id="3.40.50.2300:FF:000001">
    <property type="entry name" value="DNA-binding response regulator PhoB"/>
    <property type="match status" value="1"/>
</dbReference>
<feature type="modified residue" description="4-aspartylphosphate" evidence="10">
    <location>
        <position position="56"/>
    </location>
</feature>
<keyword evidence="4" id="KW-0902">Two-component regulatory system</keyword>
<dbReference type="Pfam" id="PF00072">
    <property type="entry name" value="Response_reg"/>
    <property type="match status" value="1"/>
</dbReference>
<comment type="subcellular location">
    <subcellularLocation>
        <location evidence="1">Cytoplasm</location>
    </subcellularLocation>
</comment>
<evidence type="ECO:0000256" key="8">
    <source>
        <dbReference type="ARBA" id="ARBA00023163"/>
    </source>
</evidence>
<dbReference type="GO" id="GO:0005829">
    <property type="term" value="C:cytosol"/>
    <property type="evidence" value="ECO:0007669"/>
    <property type="project" value="TreeGrafter"/>
</dbReference>
<keyword evidence="6 11" id="KW-0238">DNA-binding</keyword>
<keyword evidence="5" id="KW-0805">Transcription regulation</keyword>
<dbReference type="InterPro" id="IPR001867">
    <property type="entry name" value="OmpR/PhoB-type_DNA-bd"/>
</dbReference>
<evidence type="ECO:0000256" key="7">
    <source>
        <dbReference type="ARBA" id="ARBA00023159"/>
    </source>
</evidence>
<dbReference type="InterPro" id="IPR011006">
    <property type="entry name" value="CheY-like_superfamily"/>
</dbReference>
<feature type="DNA-binding region" description="OmpR/PhoB-type" evidence="11">
    <location>
        <begin position="135"/>
        <end position="235"/>
    </location>
</feature>
<dbReference type="PROSITE" id="PS51755">
    <property type="entry name" value="OMPR_PHOB"/>
    <property type="match status" value="1"/>
</dbReference>
<organism evidence="14 15">
    <name type="scientific">Bradyrhizobium diazoefficiens</name>
    <dbReference type="NCBI Taxonomy" id="1355477"/>
    <lineage>
        <taxon>Bacteria</taxon>
        <taxon>Pseudomonadati</taxon>
        <taxon>Pseudomonadota</taxon>
        <taxon>Alphaproteobacteria</taxon>
        <taxon>Hyphomicrobiales</taxon>
        <taxon>Nitrobacteraceae</taxon>
        <taxon>Bradyrhizobium</taxon>
    </lineage>
</organism>
<feature type="domain" description="Response regulatory" evidence="12">
    <location>
        <begin position="7"/>
        <end position="120"/>
    </location>
</feature>
<evidence type="ECO:0000256" key="11">
    <source>
        <dbReference type="PROSITE-ProRule" id="PRU01091"/>
    </source>
</evidence>
<dbReference type="Gene3D" id="6.10.250.690">
    <property type="match status" value="1"/>
</dbReference>
<proteinExistence type="predicted"/>
<dbReference type="Gene3D" id="1.10.10.10">
    <property type="entry name" value="Winged helix-like DNA-binding domain superfamily/Winged helix DNA-binding domain"/>
    <property type="match status" value="1"/>
</dbReference>